<name>A0A8T5UKS0_9EURY</name>
<organism evidence="1 2">
    <name type="scientific">Methanobacterium spitsbergense</name>
    <dbReference type="NCBI Taxonomy" id="2874285"/>
    <lineage>
        <taxon>Archaea</taxon>
        <taxon>Methanobacteriati</taxon>
        <taxon>Methanobacteriota</taxon>
        <taxon>Methanomada group</taxon>
        <taxon>Methanobacteria</taxon>
        <taxon>Methanobacteriales</taxon>
        <taxon>Methanobacteriaceae</taxon>
        <taxon>Methanobacterium</taxon>
    </lineage>
</organism>
<keyword evidence="2" id="KW-1185">Reference proteome</keyword>
<dbReference type="AlphaFoldDB" id="A0A8T5UKS0"/>
<evidence type="ECO:0000313" key="2">
    <source>
        <dbReference type="Proteomes" id="UP000825933"/>
    </source>
</evidence>
<dbReference type="Proteomes" id="UP000825933">
    <property type="component" value="Unassembled WGS sequence"/>
</dbReference>
<sequence length="61" mass="7374">MKNEKRLYVLLPKPMHEQIWKTSGKFKVNLVAQCLMIEYLLDPDLQKRVKTRIRDGFNRNK</sequence>
<comment type="caution">
    <text evidence="1">The sequence shown here is derived from an EMBL/GenBank/DDBJ whole genome shotgun (WGS) entry which is preliminary data.</text>
</comment>
<accession>A0A8T5UKS0</accession>
<proteinExistence type="predicted"/>
<dbReference type="RefSeq" id="WP_223790160.1">
    <property type="nucleotide sequence ID" value="NZ_JAIOUQ010000001.1"/>
</dbReference>
<evidence type="ECO:0000313" key="1">
    <source>
        <dbReference type="EMBL" id="MBZ2164478.1"/>
    </source>
</evidence>
<dbReference type="EMBL" id="JAIOUQ010000001">
    <property type="protein sequence ID" value="MBZ2164478.1"/>
    <property type="molecule type" value="Genomic_DNA"/>
</dbReference>
<protein>
    <submittedName>
        <fullName evidence="1">Uncharacterized protein</fullName>
    </submittedName>
</protein>
<gene>
    <name evidence="1" type="ORF">K8N75_00205</name>
</gene>
<reference evidence="2" key="1">
    <citation type="journal article" date="2022" name="Microbiol. Resour. Announc.">
        <title>Draft Genome Sequence of a Methanogenic Archaeon from West Spitsbergen Permafrost.</title>
        <authorList>
            <person name="Trubitsyn V."/>
            <person name="Rivkina E."/>
            <person name="Shcherbakova V."/>
        </authorList>
    </citation>
    <scope>NUCLEOTIDE SEQUENCE [LARGE SCALE GENOMIC DNA]</scope>
    <source>
        <strain evidence="2">VT</strain>
    </source>
</reference>